<evidence type="ECO:0000313" key="7">
    <source>
        <dbReference type="EMBL" id="ODV82742.1"/>
    </source>
</evidence>
<dbReference type="OrthoDB" id="18595at2759"/>
<evidence type="ECO:0000256" key="4">
    <source>
        <dbReference type="ARBA" id="ARBA00035129"/>
    </source>
</evidence>
<dbReference type="GO" id="GO:0005739">
    <property type="term" value="C:mitochondrion"/>
    <property type="evidence" value="ECO:0007669"/>
    <property type="project" value="UniProtKB-SubCell"/>
</dbReference>
<dbReference type="Pfam" id="PF09597">
    <property type="entry name" value="SAM_Ribosomal_mS41"/>
    <property type="match status" value="1"/>
</dbReference>
<dbReference type="InterPro" id="IPR019083">
    <property type="entry name" value="SAM_Ribosomal_mS41"/>
</dbReference>
<evidence type="ECO:0000256" key="1">
    <source>
        <dbReference type="ARBA" id="ARBA00004173"/>
    </source>
</evidence>
<dbReference type="SMART" id="SM01238">
    <property type="entry name" value="IGR"/>
    <property type="match status" value="1"/>
</dbReference>
<name>A0A1E4STJ5_9ASCO</name>
<dbReference type="PANTHER" id="PTHR28235:SF1">
    <property type="entry name" value="SMALL RIBOSOMAL SUBUNIT PROTEIN MS41"/>
    <property type="match status" value="1"/>
</dbReference>
<keyword evidence="8" id="KW-1185">Reference proteome</keyword>
<comment type="subcellular location">
    <subcellularLocation>
        <location evidence="1">Mitochondrion</location>
    </subcellularLocation>
</comment>
<dbReference type="InterPro" id="IPR039603">
    <property type="entry name" value="Ribosomal_mS41"/>
</dbReference>
<gene>
    <name evidence="7" type="ORF">CANARDRAFT_204647</name>
</gene>
<dbReference type="Proteomes" id="UP000094801">
    <property type="component" value="Unassembled WGS sequence"/>
</dbReference>
<evidence type="ECO:0000313" key="8">
    <source>
        <dbReference type="Proteomes" id="UP000094801"/>
    </source>
</evidence>
<feature type="domain" description="Small ribosomal subunit protein mS41 SAM" evidence="6">
    <location>
        <begin position="53"/>
        <end position="109"/>
    </location>
</feature>
<protein>
    <recommendedName>
        <fullName evidence="4">Small ribosomal subunit protein mS41</fullName>
    </recommendedName>
    <alternativeName>
        <fullName evidence="5">Protein FYV4, mitochondrial</fullName>
    </alternativeName>
</protein>
<proteinExistence type="inferred from homology"/>
<reference evidence="8" key="1">
    <citation type="submission" date="2016-04" db="EMBL/GenBank/DDBJ databases">
        <title>Comparative genomics of biotechnologically important yeasts.</title>
        <authorList>
            <consortium name="DOE Joint Genome Institute"/>
            <person name="Riley R."/>
            <person name="Haridas S."/>
            <person name="Wolfe K.H."/>
            <person name="Lopes M.R."/>
            <person name="Hittinger C.T."/>
            <person name="Goker M."/>
            <person name="Salamov A."/>
            <person name="Wisecaver J."/>
            <person name="Long T.M."/>
            <person name="Aerts A.L."/>
            <person name="Barry K."/>
            <person name="Choi C."/>
            <person name="Clum A."/>
            <person name="Coughlan A.Y."/>
            <person name="Deshpande S."/>
            <person name="Douglass A.P."/>
            <person name="Hanson S.J."/>
            <person name="Klenk H.-P."/>
            <person name="Labutti K."/>
            <person name="Lapidus A."/>
            <person name="Lindquist E."/>
            <person name="Lipzen A."/>
            <person name="Meier-Kolthoff J.P."/>
            <person name="Ohm R.A."/>
            <person name="Otillar R.P."/>
            <person name="Pangilinan J."/>
            <person name="Peng Y."/>
            <person name="Rokas A."/>
            <person name="Rosa C.A."/>
            <person name="Scheuner C."/>
            <person name="Sibirny A.A."/>
            <person name="Slot J.C."/>
            <person name="Stielow J.B."/>
            <person name="Sun H."/>
            <person name="Kurtzman C.P."/>
            <person name="Blackwell M."/>
            <person name="Grigoriev I.V."/>
            <person name="Jeffries T.W."/>
        </authorList>
    </citation>
    <scope>NUCLEOTIDE SEQUENCE [LARGE SCALE GENOMIC DNA]</scope>
    <source>
        <strain evidence="8">NRRL YB-2248</strain>
    </source>
</reference>
<dbReference type="AlphaFoldDB" id="A0A1E4STJ5"/>
<comment type="similarity">
    <text evidence="2">Belongs to the mitochondrion-specific ribosomal protein mS41 family.</text>
</comment>
<sequence>MSTFFQRTVALLRPLATIQRIPQQQISKRQFSSSLITLIKQPIPQPTTDAPDVNTFLQKIGHNTTEYADTFENDWDKFFKMSSTQMKDKGIDVPARKYILEWQERFRKGIELAPLKISKKKNGGERNFKVYRAMKRIDDARKMAQLKKGFKKELAAERVQYLQWNKQHKIHRE</sequence>
<evidence type="ECO:0000256" key="5">
    <source>
        <dbReference type="ARBA" id="ARBA00035341"/>
    </source>
</evidence>
<dbReference type="EMBL" id="KV453875">
    <property type="protein sequence ID" value="ODV82742.1"/>
    <property type="molecule type" value="Genomic_DNA"/>
</dbReference>
<organism evidence="7 8">
    <name type="scientific">[Candida] arabinofermentans NRRL YB-2248</name>
    <dbReference type="NCBI Taxonomy" id="983967"/>
    <lineage>
        <taxon>Eukaryota</taxon>
        <taxon>Fungi</taxon>
        <taxon>Dikarya</taxon>
        <taxon>Ascomycota</taxon>
        <taxon>Saccharomycotina</taxon>
        <taxon>Pichiomycetes</taxon>
        <taxon>Pichiales</taxon>
        <taxon>Pichiaceae</taxon>
        <taxon>Ogataea</taxon>
        <taxon>Ogataea/Candida clade</taxon>
    </lineage>
</organism>
<evidence type="ECO:0000256" key="3">
    <source>
        <dbReference type="ARBA" id="ARBA00023128"/>
    </source>
</evidence>
<evidence type="ECO:0000256" key="2">
    <source>
        <dbReference type="ARBA" id="ARBA00010492"/>
    </source>
</evidence>
<dbReference type="PANTHER" id="PTHR28235">
    <property type="entry name" value="PROTEIN FYV4, MITOCHONDRIAL"/>
    <property type="match status" value="1"/>
</dbReference>
<evidence type="ECO:0000259" key="6">
    <source>
        <dbReference type="SMART" id="SM01238"/>
    </source>
</evidence>
<dbReference type="STRING" id="983967.A0A1E4STJ5"/>
<keyword evidence="3" id="KW-0496">Mitochondrion</keyword>
<accession>A0A1E4STJ5</accession>